<evidence type="ECO:0000313" key="2">
    <source>
        <dbReference type="EMBL" id="CDW52497.1"/>
    </source>
</evidence>
<dbReference type="STRING" id="36087.A0A077YWR9"/>
<reference evidence="2" key="2">
    <citation type="submission" date="2014-03" db="EMBL/GenBank/DDBJ databases">
        <title>The whipworm genome and dual-species transcriptomics of an intimate host-pathogen interaction.</title>
        <authorList>
            <person name="Foth B.J."/>
            <person name="Tsai I.J."/>
            <person name="Reid A.J."/>
            <person name="Bancroft A.J."/>
            <person name="Nichol S."/>
            <person name="Tracey A."/>
            <person name="Holroyd N."/>
            <person name="Cotton J.A."/>
            <person name="Stanley E.J."/>
            <person name="Zarowiecki M."/>
            <person name="Liu J.Z."/>
            <person name="Huckvale T."/>
            <person name="Cooper P.J."/>
            <person name="Grencis R.K."/>
            <person name="Berriman M."/>
        </authorList>
    </citation>
    <scope>NUCLEOTIDE SEQUENCE [LARGE SCALE GENOMIC DNA]</scope>
</reference>
<dbReference type="InterPro" id="IPR004988">
    <property type="entry name" value="DUF273"/>
</dbReference>
<feature type="transmembrane region" description="Helical" evidence="1">
    <location>
        <begin position="20"/>
        <end position="43"/>
    </location>
</feature>
<keyword evidence="1" id="KW-1133">Transmembrane helix</keyword>
<accession>A0A077YWR9</accession>
<organism evidence="2 3">
    <name type="scientific">Trichuris trichiura</name>
    <name type="common">Whipworm</name>
    <name type="synonym">Trichocephalus trichiurus</name>
    <dbReference type="NCBI Taxonomy" id="36087"/>
    <lineage>
        <taxon>Eukaryota</taxon>
        <taxon>Metazoa</taxon>
        <taxon>Ecdysozoa</taxon>
        <taxon>Nematoda</taxon>
        <taxon>Enoplea</taxon>
        <taxon>Dorylaimia</taxon>
        <taxon>Trichinellida</taxon>
        <taxon>Trichuridae</taxon>
        <taxon>Trichuris</taxon>
    </lineage>
</organism>
<sequence length="397" mass="46224">MLNLRFAKFQKVTHLWFQTARISCSFQSILVAVVTGLVINLLYPLIRVQYTDKFSTKDASQTVRLCTPTYGRIGILLYTDSPQRYNVTLYSWHCYAQLHGYKIFVVQSLDSQKACVSVISLFFRRHCIATVYLEQVDWLFFVDADSAVINMSRCLEEFVDPNYHVVHFERFFSGEVAAGSYFVRNSFEGKSYLAKWYQNESIMRQVNFHNMDNGVLQLIVLSELGVKSSKVAECHQMFLAANSIKTYFLYLGCTNYLLRSVSKKQRQRSRIKVLEPLHGWMRDGWLTSYYWSSTDFILHDFKQQSNALLRFLSDHVCSKNAVPAPNYWTLLWPTKHFFETSLPVFLKLIASAERRSARYHPDVFTRRAKIADCFPNCQSLEGEQLQSQDGKYVPFLL</sequence>
<keyword evidence="1" id="KW-0812">Transmembrane</keyword>
<dbReference type="AlphaFoldDB" id="A0A077YWR9"/>
<proteinExistence type="predicted"/>
<dbReference type="PANTHER" id="PTHR31562">
    <property type="entry name" value="PROTEIN CBG18972"/>
    <property type="match status" value="1"/>
</dbReference>
<gene>
    <name evidence="2" type="ORF">TTRE_0000075901</name>
</gene>
<keyword evidence="1" id="KW-0472">Membrane</keyword>
<protein>
    <submittedName>
        <fullName evidence="2">DUF273 domain containing protein</fullName>
    </submittedName>
</protein>
<keyword evidence="3" id="KW-1185">Reference proteome</keyword>
<dbReference type="Gene3D" id="3.90.550.10">
    <property type="entry name" value="Spore Coat Polysaccharide Biosynthesis Protein SpsA, Chain A"/>
    <property type="match status" value="1"/>
</dbReference>
<dbReference type="InterPro" id="IPR029044">
    <property type="entry name" value="Nucleotide-diphossugar_trans"/>
</dbReference>
<dbReference type="Pfam" id="PF03314">
    <property type="entry name" value="DUF273"/>
    <property type="match status" value="1"/>
</dbReference>
<dbReference type="Proteomes" id="UP000030665">
    <property type="component" value="Unassembled WGS sequence"/>
</dbReference>
<dbReference type="OrthoDB" id="407658at2759"/>
<evidence type="ECO:0000313" key="3">
    <source>
        <dbReference type="Proteomes" id="UP000030665"/>
    </source>
</evidence>
<evidence type="ECO:0000256" key="1">
    <source>
        <dbReference type="SAM" id="Phobius"/>
    </source>
</evidence>
<reference evidence="2" key="1">
    <citation type="submission" date="2014-01" db="EMBL/GenBank/DDBJ databases">
        <authorList>
            <person name="Aslett M."/>
        </authorList>
    </citation>
    <scope>NUCLEOTIDE SEQUENCE</scope>
</reference>
<dbReference type="PANTHER" id="PTHR31562:SF4">
    <property type="entry name" value="DUF268 DOMAIN-CONTAINING PROTEIN-RELATED"/>
    <property type="match status" value="1"/>
</dbReference>
<name>A0A077YWR9_TRITR</name>
<dbReference type="EMBL" id="HG805824">
    <property type="protein sequence ID" value="CDW52497.1"/>
    <property type="molecule type" value="Genomic_DNA"/>
</dbReference>